<comment type="caution">
    <text evidence="1">The sequence shown here is derived from an EMBL/GenBank/DDBJ whole genome shotgun (WGS) entry which is preliminary data.</text>
</comment>
<accession>A0A1F5KKG0</accession>
<organism evidence="1 2">
    <name type="scientific">Candidatus Daviesbacteria bacterium RIFCSPHIGHO2_02_FULL_43_12</name>
    <dbReference type="NCBI Taxonomy" id="1797776"/>
    <lineage>
        <taxon>Bacteria</taxon>
        <taxon>Candidatus Daviesiibacteriota</taxon>
    </lineage>
</organism>
<proteinExistence type="predicted"/>
<evidence type="ECO:0000313" key="1">
    <source>
        <dbReference type="EMBL" id="OGE41418.1"/>
    </source>
</evidence>
<sequence length="179" mass="20488">MRYVEITEFLGGSCYAIPREMGSSRRRFLKDSSDDLVRSLSGKEVTIWVRDGILVYKDAHGLHLAPRGLFLDTKNPLLKGRIIVPIHLDYAEYLETLREEVWHPRRGERKQAELNSGLKLLYTAGLNDMGIGQRRVPLLEKIAGPLVTKLVYEDQKYSRFIGGLIDKLPKKFSIFVSEI</sequence>
<protein>
    <submittedName>
        <fullName evidence="1">Uncharacterized protein</fullName>
    </submittedName>
</protein>
<name>A0A1F5KKG0_9BACT</name>
<evidence type="ECO:0000313" key="2">
    <source>
        <dbReference type="Proteomes" id="UP000177328"/>
    </source>
</evidence>
<dbReference type="AlphaFoldDB" id="A0A1F5KKG0"/>
<dbReference type="Proteomes" id="UP000177328">
    <property type="component" value="Unassembled WGS sequence"/>
</dbReference>
<dbReference type="EMBL" id="MFDD01000002">
    <property type="protein sequence ID" value="OGE41418.1"/>
    <property type="molecule type" value="Genomic_DNA"/>
</dbReference>
<gene>
    <name evidence="1" type="ORF">A3D25_02745</name>
</gene>
<reference evidence="1 2" key="1">
    <citation type="journal article" date="2016" name="Nat. Commun.">
        <title>Thousands of microbial genomes shed light on interconnected biogeochemical processes in an aquifer system.</title>
        <authorList>
            <person name="Anantharaman K."/>
            <person name="Brown C.T."/>
            <person name="Hug L.A."/>
            <person name="Sharon I."/>
            <person name="Castelle C.J."/>
            <person name="Probst A.J."/>
            <person name="Thomas B.C."/>
            <person name="Singh A."/>
            <person name="Wilkins M.J."/>
            <person name="Karaoz U."/>
            <person name="Brodie E.L."/>
            <person name="Williams K.H."/>
            <person name="Hubbard S.S."/>
            <person name="Banfield J.F."/>
        </authorList>
    </citation>
    <scope>NUCLEOTIDE SEQUENCE [LARGE SCALE GENOMIC DNA]</scope>
</reference>